<accession>A0AAW4NSX9</accession>
<proteinExistence type="predicted"/>
<dbReference type="Proteomes" id="UP001196873">
    <property type="component" value="Unassembled WGS sequence"/>
</dbReference>
<dbReference type="InterPro" id="IPR001173">
    <property type="entry name" value="Glyco_trans_2-like"/>
</dbReference>
<gene>
    <name evidence="4" type="ORF">KZY68_13355</name>
</gene>
<organism evidence="4 5">
    <name type="scientific">Segatella salivae</name>
    <dbReference type="NCBI Taxonomy" id="228604"/>
    <lineage>
        <taxon>Bacteria</taxon>
        <taxon>Pseudomonadati</taxon>
        <taxon>Bacteroidota</taxon>
        <taxon>Bacteroidia</taxon>
        <taxon>Bacteroidales</taxon>
        <taxon>Prevotellaceae</taxon>
        <taxon>Segatella</taxon>
    </lineage>
</organism>
<name>A0AAW4NSX9_9BACT</name>
<evidence type="ECO:0000313" key="4">
    <source>
        <dbReference type="EMBL" id="MBW4866967.1"/>
    </source>
</evidence>
<sequence>MMLLSILIPAYKVETLLSRCLDSIFCQDTSKVEIIIVDDGSPDKTFDVAKSYAEKYANLRVFRKENNGVGAARNFLLEKAIGDYIWFIDSDDYIVKDCLSFILPELNGTLDMVGVSYNNVNLLYFEGSGVDYIKRGYINGYLWTKIIRRGVIDNAHIRFDSKRYSQEDWLFLMQIYPLLKNIKQISLQAYVYCDDNVNSIMRGTHVDNTRRNVIDSRETICKFKSLIYSVETLSYAETYKKWLNFSAAGYLYSLFPIEYSIEDIKNDIKIFREKGVYPIGKTGRRKADFFLKFANNECIYLSMIKLYRMFM</sequence>
<keyword evidence="1" id="KW-0328">Glycosyltransferase</keyword>
<evidence type="ECO:0000256" key="2">
    <source>
        <dbReference type="ARBA" id="ARBA00022679"/>
    </source>
</evidence>
<dbReference type="Pfam" id="PF00535">
    <property type="entry name" value="Glycos_transf_2"/>
    <property type="match status" value="1"/>
</dbReference>
<evidence type="ECO:0000256" key="1">
    <source>
        <dbReference type="ARBA" id="ARBA00022676"/>
    </source>
</evidence>
<dbReference type="AlphaFoldDB" id="A0AAW4NSX9"/>
<evidence type="ECO:0000259" key="3">
    <source>
        <dbReference type="Pfam" id="PF00535"/>
    </source>
</evidence>
<keyword evidence="2" id="KW-0808">Transferase</keyword>
<dbReference type="EMBL" id="JAHXRF010000029">
    <property type="protein sequence ID" value="MBW4866967.1"/>
    <property type="molecule type" value="Genomic_DNA"/>
</dbReference>
<dbReference type="PANTHER" id="PTHR22916:SF51">
    <property type="entry name" value="GLYCOSYLTRANSFERASE EPSH-RELATED"/>
    <property type="match status" value="1"/>
</dbReference>
<protein>
    <submittedName>
        <fullName evidence="4">Glycosyltransferase family 2 protein</fullName>
    </submittedName>
</protein>
<feature type="domain" description="Glycosyltransferase 2-like" evidence="3">
    <location>
        <begin position="5"/>
        <end position="118"/>
    </location>
</feature>
<dbReference type="CDD" id="cd00761">
    <property type="entry name" value="Glyco_tranf_GTA_type"/>
    <property type="match status" value="1"/>
</dbReference>
<comment type="caution">
    <text evidence="4">The sequence shown here is derived from an EMBL/GenBank/DDBJ whole genome shotgun (WGS) entry which is preliminary data.</text>
</comment>
<reference evidence="4" key="1">
    <citation type="submission" date="2021-07" db="EMBL/GenBank/DDBJ databases">
        <title>Genomic diversity and antimicrobial resistance of Prevotella spp. isolated from chronic lung disease airways.</title>
        <authorList>
            <person name="Webb K.A."/>
            <person name="Olagoke O.S."/>
            <person name="Baird T."/>
            <person name="Neill J."/>
            <person name="Pham A."/>
            <person name="Wells T.J."/>
            <person name="Ramsay K.A."/>
            <person name="Bell S.C."/>
            <person name="Sarovich D.S."/>
            <person name="Price E.P."/>
        </authorList>
    </citation>
    <scope>NUCLEOTIDE SEQUENCE</scope>
    <source>
        <strain evidence="4">SCHI0047.S.3</strain>
    </source>
</reference>
<dbReference type="GO" id="GO:0016758">
    <property type="term" value="F:hexosyltransferase activity"/>
    <property type="evidence" value="ECO:0007669"/>
    <property type="project" value="UniProtKB-ARBA"/>
</dbReference>
<evidence type="ECO:0000313" key="5">
    <source>
        <dbReference type="Proteomes" id="UP001196873"/>
    </source>
</evidence>
<dbReference type="PANTHER" id="PTHR22916">
    <property type="entry name" value="GLYCOSYLTRANSFERASE"/>
    <property type="match status" value="1"/>
</dbReference>